<dbReference type="RefSeq" id="WP_196568364.1">
    <property type="nucleotide sequence ID" value="NZ_JADRYY010000027.1"/>
</dbReference>
<reference evidence="1 2" key="1">
    <citation type="submission" date="2020-11" db="EMBL/GenBank/DDBJ databases">
        <title>Enhanced detection system for hospital associated transmission using whole genome sequencing surveillance.</title>
        <authorList>
            <person name="Harrison L.H."/>
            <person name="Van Tyne D."/>
            <person name="Marsh J.W."/>
            <person name="Griffith M.P."/>
            <person name="Snyder D.J."/>
            <person name="Cooper V.S."/>
            <person name="Mustapha M."/>
        </authorList>
    </citation>
    <scope>NUCLEOTIDE SEQUENCE [LARGE SCALE GENOMIC DNA]</scope>
    <source>
        <strain evidence="1 2">PR00075</strain>
    </source>
</reference>
<evidence type="ECO:0008006" key="3">
    <source>
        <dbReference type="Google" id="ProtNLM"/>
    </source>
</evidence>
<keyword evidence="2" id="KW-1185">Reference proteome</keyword>
<evidence type="ECO:0000313" key="2">
    <source>
        <dbReference type="Proteomes" id="UP000614721"/>
    </source>
</evidence>
<dbReference type="Proteomes" id="UP000614721">
    <property type="component" value="Unassembled WGS sequence"/>
</dbReference>
<organism evidence="1 2">
    <name type="scientific">Proteus alimentorum</name>
    <dbReference type="NCBI Taxonomy" id="1973495"/>
    <lineage>
        <taxon>Bacteria</taxon>
        <taxon>Pseudomonadati</taxon>
        <taxon>Pseudomonadota</taxon>
        <taxon>Gammaproteobacteria</taxon>
        <taxon>Enterobacterales</taxon>
        <taxon>Morganellaceae</taxon>
        <taxon>Proteus</taxon>
    </lineage>
</organism>
<comment type="caution">
    <text evidence="1">The sequence shown here is derived from an EMBL/GenBank/DDBJ whole genome shotgun (WGS) entry which is preliminary data.</text>
</comment>
<name>A0ABS0IWN6_9GAMM</name>
<accession>A0ABS0IWN6</accession>
<gene>
    <name evidence="1" type="ORF">I4902_14330</name>
</gene>
<protein>
    <recommendedName>
        <fullName evidence="3">Zinc ABC transporter substrate-binding protein</fullName>
    </recommendedName>
</protein>
<evidence type="ECO:0000313" key="1">
    <source>
        <dbReference type="EMBL" id="MBG2880437.1"/>
    </source>
</evidence>
<proteinExistence type="predicted"/>
<sequence length="109" mass="13042">MNKINIYIEMLNMSLSYIRNIQTLSSLKKALDKTCYQEAELLHDIVKSLSYPQMTEHDIYFLNHHARYYLENASPQYFNNYNSHKKNIKLLFKLVPDNLKNKLEWDGPE</sequence>
<dbReference type="EMBL" id="JADSJP010000026">
    <property type="protein sequence ID" value="MBG2880437.1"/>
    <property type="molecule type" value="Genomic_DNA"/>
</dbReference>